<evidence type="ECO:0000313" key="1">
    <source>
        <dbReference type="EMBL" id="OIR10921.1"/>
    </source>
</evidence>
<gene>
    <name evidence="1" type="ORF">GALL_70890</name>
</gene>
<organism evidence="1">
    <name type="scientific">mine drainage metagenome</name>
    <dbReference type="NCBI Taxonomy" id="410659"/>
    <lineage>
        <taxon>unclassified sequences</taxon>
        <taxon>metagenomes</taxon>
        <taxon>ecological metagenomes</taxon>
    </lineage>
</organism>
<name>A0A1J5SR02_9ZZZZ</name>
<reference evidence="1" key="1">
    <citation type="submission" date="2016-10" db="EMBL/GenBank/DDBJ databases">
        <title>Sequence of Gallionella enrichment culture.</title>
        <authorList>
            <person name="Poehlein A."/>
            <person name="Muehling M."/>
            <person name="Daniel R."/>
        </authorList>
    </citation>
    <scope>NUCLEOTIDE SEQUENCE</scope>
</reference>
<dbReference type="EMBL" id="MLJW01000021">
    <property type="protein sequence ID" value="OIR10921.1"/>
    <property type="molecule type" value="Genomic_DNA"/>
</dbReference>
<sequence length="60" mass="7225">MQLFGEIPVTEQDIELWLDNVPNLSQSKFRREAYRKAYRIEDKIRAAKHNRQWPIGENKP</sequence>
<accession>A0A1J5SR02</accession>
<comment type="caution">
    <text evidence="1">The sequence shown here is derived from an EMBL/GenBank/DDBJ whole genome shotgun (WGS) entry which is preliminary data.</text>
</comment>
<protein>
    <submittedName>
        <fullName evidence="1">Uncharacterized protein</fullName>
    </submittedName>
</protein>
<proteinExistence type="predicted"/>
<dbReference type="AlphaFoldDB" id="A0A1J5SR02"/>